<name>A0A3D9I1Z5_9BACL</name>
<dbReference type="OrthoDB" id="2452521at2"/>
<accession>A0A3D9I1Z5</accession>
<reference evidence="1 2" key="1">
    <citation type="submission" date="2018-07" db="EMBL/GenBank/DDBJ databases">
        <title>Genomic Encyclopedia of Type Strains, Phase III (KMG-III): the genomes of soil and plant-associated and newly described type strains.</title>
        <authorList>
            <person name="Whitman W."/>
        </authorList>
    </citation>
    <scope>NUCLEOTIDE SEQUENCE [LARGE SCALE GENOMIC DNA]</scope>
    <source>
        <strain evidence="1 2">CECT 7287</strain>
    </source>
</reference>
<comment type="caution">
    <text evidence="1">The sequence shown here is derived from an EMBL/GenBank/DDBJ whole genome shotgun (WGS) entry which is preliminary data.</text>
</comment>
<protein>
    <submittedName>
        <fullName evidence="1">Bacteriocin resistance YdeI/OmpD-like protein</fullName>
    </submittedName>
</protein>
<evidence type="ECO:0000313" key="2">
    <source>
        <dbReference type="Proteomes" id="UP000256977"/>
    </source>
</evidence>
<organism evidence="1 2">
    <name type="scientific">Cohnella phaseoli</name>
    <dbReference type="NCBI Taxonomy" id="456490"/>
    <lineage>
        <taxon>Bacteria</taxon>
        <taxon>Bacillati</taxon>
        <taxon>Bacillota</taxon>
        <taxon>Bacilli</taxon>
        <taxon>Bacillales</taxon>
        <taxon>Paenibacillaceae</taxon>
        <taxon>Cohnella</taxon>
    </lineage>
</organism>
<evidence type="ECO:0000313" key="1">
    <source>
        <dbReference type="EMBL" id="RED55619.1"/>
    </source>
</evidence>
<dbReference type="Proteomes" id="UP000256977">
    <property type="component" value="Unassembled WGS sequence"/>
</dbReference>
<keyword evidence="2" id="KW-1185">Reference proteome</keyword>
<gene>
    <name evidence="1" type="ORF">DFP98_14258</name>
</gene>
<dbReference type="EMBL" id="QRDZ01000042">
    <property type="protein sequence ID" value="RED55619.1"/>
    <property type="molecule type" value="Genomic_DNA"/>
</dbReference>
<dbReference type="Pfam" id="PF13376">
    <property type="entry name" value="OmdA"/>
    <property type="match status" value="1"/>
</dbReference>
<sequence>MSKTIVDKLGLRKYERVAILNQPEGTDYLAELTGYDTSLKDGGYDLVFAFVLDMAELKSLVERVIAEGALRPNGYLFTAYPKLGNKKYATSIHRDDLFPGLGADEEGYIGGSSVKFARMVGLDDVFTVVGFKADAAASKGKAASRSSQPSQRVDDYVALIPNVERDLADSPDLLAFYQSLTPGYRKDWARYVYSAKQEETQEKRREEMKTIMKAGYKSRELYRQAEK</sequence>
<proteinExistence type="predicted"/>
<dbReference type="AlphaFoldDB" id="A0A3D9I1Z5"/>
<dbReference type="RefSeq" id="WP_116065139.1">
    <property type="nucleotide sequence ID" value="NZ_QRDZ01000042.1"/>
</dbReference>